<sequence length="161" mass="17100">MATAKPRITVTLDQHTYDVLKVISECGGQPMSAFVSEMLDSARPTLERMAATFQKIKQAQDAERSRFLESVDEAQAALEPVVMHTLGQFDLFLGAVEKAVEGRGAGSACVAGAPSPLPSAPARSPSTNRGDTPTRGKSRKASSGKASEVVLKKEVLKKTRG</sequence>
<feature type="region of interest" description="Disordered" evidence="1">
    <location>
        <begin position="105"/>
        <end position="161"/>
    </location>
</feature>
<evidence type="ECO:0000313" key="2">
    <source>
        <dbReference type="EMBL" id="CRY95054.1"/>
    </source>
</evidence>
<dbReference type="EMBL" id="LN853097">
    <property type="protein sequence ID" value="CRY95054.1"/>
    <property type="molecule type" value="Genomic_DNA"/>
</dbReference>
<feature type="compositionally biased region" description="Basic and acidic residues" evidence="1">
    <location>
        <begin position="150"/>
        <end position="161"/>
    </location>
</feature>
<accession>A0A0H5Q0W9</accession>
<reference evidence="2" key="2">
    <citation type="submission" date="2015-07" db="EMBL/GenBank/DDBJ databases">
        <title>Plasmids, circular viruses and viroids from rat gut.</title>
        <authorList>
            <person name="Jorgensen T.J."/>
            <person name="Hansen M.A."/>
            <person name="Xu Z."/>
            <person name="Tabak M.A."/>
            <person name="Sorensen S.J."/>
            <person name="Hansen L.H."/>
        </authorList>
    </citation>
    <scope>NUCLEOTIDE SEQUENCE</scope>
    <source>
        <plasmid evidence="2">pRGRH0455</plasmid>
    </source>
</reference>
<evidence type="ECO:0000256" key="1">
    <source>
        <dbReference type="SAM" id="MobiDB-lite"/>
    </source>
</evidence>
<name>A0A0H5Q0W9_9ZZZZ</name>
<organism evidence="2">
    <name type="scientific">uncultured prokaryote</name>
    <dbReference type="NCBI Taxonomy" id="198431"/>
    <lineage>
        <taxon>unclassified sequences</taxon>
        <taxon>environmental samples</taxon>
    </lineage>
</organism>
<protein>
    <submittedName>
        <fullName evidence="2">Uncharacterized protein</fullName>
    </submittedName>
</protein>
<reference evidence="2" key="1">
    <citation type="submission" date="2015-06" db="EMBL/GenBank/DDBJ databases">
        <authorList>
            <person name="Joergensen T."/>
        </authorList>
    </citation>
    <scope>NUCLEOTIDE SEQUENCE</scope>
    <source>
        <plasmid evidence="2">pRGRH0455</plasmid>
    </source>
</reference>
<dbReference type="AlphaFoldDB" id="A0A0H5Q0W9"/>
<geneLocation type="plasmid" evidence="2">
    <name>pRGRH0455</name>
</geneLocation>
<keyword evidence="2" id="KW-0614">Plasmid</keyword>
<proteinExistence type="predicted"/>